<dbReference type="EMBL" id="BAAAMQ010000015">
    <property type="protein sequence ID" value="GAA2114559.1"/>
    <property type="molecule type" value="Genomic_DNA"/>
</dbReference>
<comment type="caution">
    <text evidence="8">The sequence shown here is derived from an EMBL/GenBank/DDBJ whole genome shotgun (WGS) entry which is preliminary data.</text>
</comment>
<accession>A0ABN2XLW5</accession>
<evidence type="ECO:0000313" key="8">
    <source>
        <dbReference type="EMBL" id="GAA2114559.1"/>
    </source>
</evidence>
<dbReference type="Proteomes" id="UP001501161">
    <property type="component" value="Unassembled WGS sequence"/>
</dbReference>
<keyword evidence="4 7" id="KW-1133">Transmembrane helix</keyword>
<evidence type="ECO:0000256" key="1">
    <source>
        <dbReference type="ARBA" id="ARBA00004651"/>
    </source>
</evidence>
<feature type="transmembrane region" description="Helical" evidence="7">
    <location>
        <begin position="357"/>
        <end position="376"/>
    </location>
</feature>
<keyword evidence="3 7" id="KW-0812">Transmembrane</keyword>
<organism evidence="8 9">
    <name type="scientific">Nocardioides furvisabuli</name>
    <dbReference type="NCBI Taxonomy" id="375542"/>
    <lineage>
        <taxon>Bacteria</taxon>
        <taxon>Bacillati</taxon>
        <taxon>Actinomycetota</taxon>
        <taxon>Actinomycetes</taxon>
        <taxon>Propionibacteriales</taxon>
        <taxon>Nocardioidaceae</taxon>
        <taxon>Nocardioides</taxon>
    </lineage>
</organism>
<evidence type="ECO:0000256" key="4">
    <source>
        <dbReference type="ARBA" id="ARBA00022989"/>
    </source>
</evidence>
<gene>
    <name evidence="8" type="ORF">GCM10009726_32860</name>
</gene>
<evidence type="ECO:0000256" key="3">
    <source>
        <dbReference type="ARBA" id="ARBA00022692"/>
    </source>
</evidence>
<evidence type="ECO:0000256" key="2">
    <source>
        <dbReference type="ARBA" id="ARBA00022475"/>
    </source>
</evidence>
<feature type="transmembrane region" description="Helical" evidence="7">
    <location>
        <begin position="87"/>
        <end position="105"/>
    </location>
</feature>
<feature type="transmembrane region" description="Helical" evidence="7">
    <location>
        <begin position="388"/>
        <end position="408"/>
    </location>
</feature>
<name>A0ABN2XLW5_9ACTN</name>
<dbReference type="Pfam" id="PF02653">
    <property type="entry name" value="BPD_transp_2"/>
    <property type="match status" value="1"/>
</dbReference>
<feature type="transmembrane region" description="Helical" evidence="7">
    <location>
        <begin position="205"/>
        <end position="223"/>
    </location>
</feature>
<evidence type="ECO:0000256" key="7">
    <source>
        <dbReference type="SAM" id="Phobius"/>
    </source>
</evidence>
<feature type="transmembrane region" description="Helical" evidence="7">
    <location>
        <begin position="173"/>
        <end position="196"/>
    </location>
</feature>
<comment type="subcellular location">
    <subcellularLocation>
        <location evidence="1">Cell membrane</location>
        <topology evidence="1">Multi-pass membrane protein</topology>
    </subcellularLocation>
</comment>
<dbReference type="InterPro" id="IPR001851">
    <property type="entry name" value="ABC_transp_permease"/>
</dbReference>
<dbReference type="PANTHER" id="PTHR47089">
    <property type="entry name" value="ABC TRANSPORTER, PERMEASE PROTEIN"/>
    <property type="match status" value="1"/>
</dbReference>
<protein>
    <submittedName>
        <fullName evidence="8">ABC transporter permease</fullName>
    </submittedName>
</protein>
<dbReference type="CDD" id="cd06580">
    <property type="entry name" value="TM_PBP1_transp_TpRbsC_like"/>
    <property type="match status" value="1"/>
</dbReference>
<feature type="region of interest" description="Disordered" evidence="6">
    <location>
        <begin position="1"/>
        <end position="35"/>
    </location>
</feature>
<dbReference type="PANTHER" id="PTHR47089:SF1">
    <property type="entry name" value="GUANOSINE ABC TRANSPORTER PERMEASE PROTEIN NUPP"/>
    <property type="match status" value="1"/>
</dbReference>
<keyword evidence="5 7" id="KW-0472">Membrane</keyword>
<evidence type="ECO:0000256" key="5">
    <source>
        <dbReference type="ARBA" id="ARBA00023136"/>
    </source>
</evidence>
<keyword evidence="2" id="KW-1003">Cell membrane</keyword>
<evidence type="ECO:0000256" key="6">
    <source>
        <dbReference type="SAM" id="MobiDB-lite"/>
    </source>
</evidence>
<feature type="transmembrane region" description="Helical" evidence="7">
    <location>
        <begin position="45"/>
        <end position="66"/>
    </location>
</feature>
<reference evidence="8 9" key="1">
    <citation type="journal article" date="2019" name="Int. J. Syst. Evol. Microbiol.">
        <title>The Global Catalogue of Microorganisms (GCM) 10K type strain sequencing project: providing services to taxonomists for standard genome sequencing and annotation.</title>
        <authorList>
            <consortium name="The Broad Institute Genomics Platform"/>
            <consortium name="The Broad Institute Genome Sequencing Center for Infectious Disease"/>
            <person name="Wu L."/>
            <person name="Ma J."/>
        </authorList>
    </citation>
    <scope>NUCLEOTIDE SEQUENCE [LARGE SCALE GENOMIC DNA]</scope>
    <source>
        <strain evidence="8 9">JCM 13813</strain>
    </source>
</reference>
<keyword evidence="9" id="KW-1185">Reference proteome</keyword>
<proteinExistence type="predicted"/>
<evidence type="ECO:0000313" key="9">
    <source>
        <dbReference type="Proteomes" id="UP001501161"/>
    </source>
</evidence>
<dbReference type="RefSeq" id="WP_231251201.1">
    <property type="nucleotide sequence ID" value="NZ_BAAAMQ010000015.1"/>
</dbReference>
<feature type="transmembrane region" description="Helical" evidence="7">
    <location>
        <begin position="125"/>
        <end position="144"/>
    </location>
</feature>
<sequence>MNDTDKPQPGQPEDSAGQTLTEPAPGDQQGERSRSVLRDIASGDAMAGVLAVFLAVFVGSVMIAATDEGVREAASYVTARPSDFFTALWEAISGAYSAMFRGSVFNYLLTEPAQQWRPLTETLKFAGPLILGGLGVGLAFRASLFNIGGRGQMLVAGGAAGYVGFQFDLPTIVHLPLALVVAMVAGALWGGIAGLLKARTGAHEVIVTIMLNYVAYYLLFYALTKDWLLKTPGSVNPKSPPMKDSATLPKVLGDQFNLHLGFVIALVAVGVAWWLLNRSTLGYRIRAVGENPHAARASGINVGMTYTIVMMIAGSLLGLAGANQVLGTVTSGVSLDLDASIGFDAITVALLGRSRPLGILAAGLLFGALKAGGFTMQASESISVDLVLVVQSLIVLFLAAPPLVRAIFRLPAQEAK</sequence>
<feature type="transmembrane region" description="Helical" evidence="7">
    <location>
        <begin position="256"/>
        <end position="276"/>
    </location>
</feature>